<dbReference type="CDD" id="cd11717">
    <property type="entry name" value="THUMP_THUMPD1_like"/>
    <property type="match status" value="1"/>
</dbReference>
<keyword evidence="1" id="KW-0694">RNA-binding</keyword>
<keyword evidence="5" id="KW-1185">Reference proteome</keyword>
<dbReference type="InterPro" id="IPR004114">
    <property type="entry name" value="THUMP_dom"/>
</dbReference>
<dbReference type="InterPro" id="IPR040183">
    <property type="entry name" value="THUMPD1-like"/>
</dbReference>
<feature type="region of interest" description="Disordered" evidence="2">
    <location>
        <begin position="265"/>
        <end position="299"/>
    </location>
</feature>
<organism evidence="4 5">
    <name type="scientific">Hyphodiscus hymeniophilus</name>
    <dbReference type="NCBI Taxonomy" id="353542"/>
    <lineage>
        <taxon>Eukaryota</taxon>
        <taxon>Fungi</taxon>
        <taxon>Dikarya</taxon>
        <taxon>Ascomycota</taxon>
        <taxon>Pezizomycotina</taxon>
        <taxon>Leotiomycetes</taxon>
        <taxon>Helotiales</taxon>
        <taxon>Hyphodiscaceae</taxon>
        <taxon>Hyphodiscus</taxon>
    </lineage>
</organism>
<proteinExistence type="predicted"/>
<dbReference type="GO" id="GO:0003723">
    <property type="term" value="F:RNA binding"/>
    <property type="evidence" value="ECO:0007669"/>
    <property type="project" value="UniProtKB-UniRule"/>
</dbReference>
<reference evidence="4" key="1">
    <citation type="submission" date="2019-07" db="EMBL/GenBank/DDBJ databases">
        <title>Hyphodiscus hymeniophilus genome sequencing and assembly.</title>
        <authorList>
            <person name="Kramer G."/>
            <person name="Nodwell J."/>
        </authorList>
    </citation>
    <scope>NUCLEOTIDE SEQUENCE</scope>
    <source>
        <strain evidence="4">ATCC 34498</strain>
    </source>
</reference>
<evidence type="ECO:0000256" key="1">
    <source>
        <dbReference type="PROSITE-ProRule" id="PRU00529"/>
    </source>
</evidence>
<dbReference type="PROSITE" id="PS51165">
    <property type="entry name" value="THUMP"/>
    <property type="match status" value="1"/>
</dbReference>
<feature type="non-terminal residue" evidence="4">
    <location>
        <position position="299"/>
    </location>
</feature>
<feature type="domain" description="THUMP" evidence="3">
    <location>
        <begin position="147"/>
        <end position="248"/>
    </location>
</feature>
<evidence type="ECO:0000313" key="5">
    <source>
        <dbReference type="Proteomes" id="UP000785200"/>
    </source>
</evidence>
<dbReference type="SUPFAM" id="SSF143437">
    <property type="entry name" value="THUMP domain-like"/>
    <property type="match status" value="1"/>
</dbReference>
<evidence type="ECO:0000256" key="2">
    <source>
        <dbReference type="SAM" id="MobiDB-lite"/>
    </source>
</evidence>
<dbReference type="Gene3D" id="3.30.2300.10">
    <property type="entry name" value="THUMP superfamily"/>
    <property type="match status" value="1"/>
</dbReference>
<dbReference type="GO" id="GO:0006400">
    <property type="term" value="P:tRNA modification"/>
    <property type="evidence" value="ECO:0007669"/>
    <property type="project" value="InterPro"/>
</dbReference>
<evidence type="ECO:0000259" key="3">
    <source>
        <dbReference type="PROSITE" id="PS51165"/>
    </source>
</evidence>
<accession>A0A9P7AVK3</accession>
<dbReference type="EMBL" id="VNKQ01000013">
    <property type="protein sequence ID" value="KAG0647385.1"/>
    <property type="molecule type" value="Genomic_DNA"/>
</dbReference>
<name>A0A9P7AVK3_9HELO</name>
<dbReference type="PANTHER" id="PTHR13452">
    <property type="entry name" value="THUMP DOMAIN CONTAINING PROTEIN 1-RELATED"/>
    <property type="match status" value="1"/>
</dbReference>
<dbReference type="Proteomes" id="UP000785200">
    <property type="component" value="Unassembled WGS sequence"/>
</dbReference>
<comment type="caution">
    <text evidence="4">The sequence shown here is derived from an EMBL/GenBank/DDBJ whole genome shotgun (WGS) entry which is preliminary data.</text>
</comment>
<feature type="compositionally biased region" description="Basic and acidic residues" evidence="2">
    <location>
        <begin position="1"/>
        <end position="17"/>
    </location>
</feature>
<sequence>MSDSKKRKEGPGDDRSRGMKRSKGGSGGKWQTPHQAAKVASRGSGRVEVGDMGIWATCARRMEGRATEELKAMFEECAERFYGLKSGADQAEDEDEDESTDDIEASIKKEVASLDDQKGLKKLFSPVHLDLECVLFFKTRAPIDPVDFVHRICKEIKGLEEVGKTVLGAQFLLSGEGAKEQMQRPQQLTPYSYAIRPTIRNHTTLKRDTVIKQVASMVGDMHKVNLTAPDRVIIVEIYQTVCGMSVIGGDWEELKRFNLAELYQSTRPPLENKAESNPQGVTTDEPPPPPSPPTDAASS</sequence>
<gene>
    <name evidence="4" type="ORF">D0Z07_7089</name>
</gene>
<protein>
    <submittedName>
        <fullName evidence="4">tRNA acetyltransferase TAN1</fullName>
    </submittedName>
</protein>
<dbReference type="PANTHER" id="PTHR13452:SF10">
    <property type="entry name" value="THUMP DOMAIN-CONTAINING PROTEIN 1"/>
    <property type="match status" value="1"/>
</dbReference>
<dbReference type="OrthoDB" id="367221at2759"/>
<dbReference type="FunFam" id="3.30.2300.10:FF:000001">
    <property type="entry name" value="THUMP domain-containing protein 1"/>
    <property type="match status" value="1"/>
</dbReference>
<dbReference type="Pfam" id="PF02926">
    <property type="entry name" value="THUMP"/>
    <property type="match status" value="1"/>
</dbReference>
<evidence type="ECO:0000313" key="4">
    <source>
        <dbReference type="EMBL" id="KAG0647385.1"/>
    </source>
</evidence>
<dbReference type="AlphaFoldDB" id="A0A9P7AVK3"/>
<feature type="region of interest" description="Disordered" evidence="2">
    <location>
        <begin position="1"/>
        <end position="46"/>
    </location>
</feature>